<feature type="transmembrane region" description="Helical" evidence="8">
    <location>
        <begin position="408"/>
        <end position="429"/>
    </location>
</feature>
<dbReference type="NCBIfam" id="NF007399">
    <property type="entry name" value="PRK09928.1"/>
    <property type="match status" value="1"/>
</dbReference>
<name>A0A286E5P2_9NEIS</name>
<evidence type="ECO:0000256" key="1">
    <source>
        <dbReference type="ARBA" id="ARBA00004651"/>
    </source>
</evidence>
<evidence type="ECO:0000256" key="6">
    <source>
        <dbReference type="ARBA" id="ARBA00022989"/>
    </source>
</evidence>
<feature type="transmembrane region" description="Helical" evidence="8">
    <location>
        <begin position="20"/>
        <end position="38"/>
    </location>
</feature>
<feature type="transmembrane region" description="Helical" evidence="8">
    <location>
        <begin position="354"/>
        <end position="373"/>
    </location>
</feature>
<sequence>MNTPSTPPSKLAQRNINPRVFLGASGIILAIIIFAVLAPQTADGAFKSLQALIVENASWYYILTVALILMTTVYLGMSRYGNIKLGLDHSKPEYSDVSWFAMLFSAGMGIGLMFFGVAEPVMHFLSPPLGEGSNVQAARQAMRLTFFHWGLHAWAIYAIVALILAFFAYRHNLPLTLRSALYPLIGNRIHGKWGDAVDIFAVVGTLFGVATSLGYGVLQINTGLNYLFPNLIAVNTPTQIVLIAIVTALATLSVVSGLDKGVKMLSELNLGLAAILLLFILLMGSTVFLLQAFVQNVGHYASNIVSMTFNMYAYEKTDWLAGWTILYWGWWVSWAPFVGLFIARVSRGRTIRQFVMGVLLIPTGFTFLWMTVFGNSAIDLILNKGITQLGDVVQKDVSLALFAMFEHFPMSGVLTAVGLLMVVVFFITSADSGALVMDMLSANGEGSKGVAYRVYWSVGAGVVAVVLLLAGGLGALQTMTIASALPFITVLMVAMYGLMKALEVDIQKQEVQQLSLTTPLPAMGSGAWRERLQVIMDFPKRETVEHFINHTVQAACQDFADELQKTGVLASVKQERSGYVILTVHHGDEVDFTYKVKSVAYVQPSFAQQIADVEQANETQKYYRAEVHLREGGQDYDIMAWSKEGVINDIVQQYHTHMHFLHRLR</sequence>
<feature type="transmembrane region" description="Helical" evidence="8">
    <location>
        <begin position="270"/>
        <end position="294"/>
    </location>
</feature>
<evidence type="ECO:0000256" key="3">
    <source>
        <dbReference type="ARBA" id="ARBA00022448"/>
    </source>
</evidence>
<dbReference type="NCBIfam" id="TIGR00842">
    <property type="entry name" value="bcct"/>
    <property type="match status" value="1"/>
</dbReference>
<feature type="transmembrane region" description="Helical" evidence="8">
    <location>
        <begin position="196"/>
        <end position="218"/>
    </location>
</feature>
<dbReference type="PROSITE" id="PS01303">
    <property type="entry name" value="BCCT"/>
    <property type="match status" value="1"/>
</dbReference>
<organism evidence="9 10">
    <name type="scientific">Alysiella filiformis DSM 16848</name>
    <dbReference type="NCBI Taxonomy" id="1120981"/>
    <lineage>
        <taxon>Bacteria</taxon>
        <taxon>Pseudomonadati</taxon>
        <taxon>Pseudomonadota</taxon>
        <taxon>Betaproteobacteria</taxon>
        <taxon>Neisseriales</taxon>
        <taxon>Neisseriaceae</taxon>
        <taxon>Alysiella</taxon>
    </lineage>
</organism>
<dbReference type="Pfam" id="PF02028">
    <property type="entry name" value="BCCT"/>
    <property type="match status" value="1"/>
</dbReference>
<dbReference type="AlphaFoldDB" id="A0A286E5P2"/>
<evidence type="ECO:0000256" key="8">
    <source>
        <dbReference type="SAM" id="Phobius"/>
    </source>
</evidence>
<dbReference type="InterPro" id="IPR000060">
    <property type="entry name" value="BCCT_transptr"/>
</dbReference>
<keyword evidence="6 8" id="KW-1133">Transmembrane helix</keyword>
<dbReference type="PANTHER" id="PTHR30047:SF7">
    <property type="entry name" value="HIGH-AFFINITY CHOLINE TRANSPORT PROTEIN"/>
    <property type="match status" value="1"/>
</dbReference>
<protein>
    <submittedName>
        <fullName evidence="9">Choline/glycine/proline betaine transport protein</fullName>
    </submittedName>
</protein>
<accession>A0A286E5P2</accession>
<feature type="transmembrane region" description="Helical" evidence="8">
    <location>
        <begin position="58"/>
        <end position="77"/>
    </location>
</feature>
<dbReference type="OrthoDB" id="9775735at2"/>
<keyword evidence="3" id="KW-0813">Transport</keyword>
<feature type="transmembrane region" description="Helical" evidence="8">
    <location>
        <begin position="320"/>
        <end position="342"/>
    </location>
</feature>
<comment type="subcellular location">
    <subcellularLocation>
        <location evidence="1">Cell membrane</location>
        <topology evidence="1">Multi-pass membrane protein</topology>
    </subcellularLocation>
</comment>
<keyword evidence="5 8" id="KW-0812">Transmembrane</keyword>
<comment type="similarity">
    <text evidence="2">Belongs to the BCCT transporter (TC 2.A.15) family.</text>
</comment>
<keyword evidence="4" id="KW-1003">Cell membrane</keyword>
<dbReference type="GO" id="GO:0005886">
    <property type="term" value="C:plasma membrane"/>
    <property type="evidence" value="ECO:0007669"/>
    <property type="project" value="UniProtKB-SubCell"/>
</dbReference>
<evidence type="ECO:0000256" key="7">
    <source>
        <dbReference type="ARBA" id="ARBA00023136"/>
    </source>
</evidence>
<proteinExistence type="inferred from homology"/>
<gene>
    <name evidence="9" type="ORF">SAMN02746062_00547</name>
</gene>
<dbReference type="InterPro" id="IPR018093">
    <property type="entry name" value="BCCT_CS"/>
</dbReference>
<keyword evidence="7 8" id="KW-0472">Membrane</keyword>
<feature type="transmembrane region" description="Helical" evidence="8">
    <location>
        <begin position="450"/>
        <end position="473"/>
    </location>
</feature>
<feature type="transmembrane region" description="Helical" evidence="8">
    <location>
        <begin position="151"/>
        <end position="169"/>
    </location>
</feature>
<feature type="transmembrane region" description="Helical" evidence="8">
    <location>
        <begin position="238"/>
        <end position="258"/>
    </location>
</feature>
<evidence type="ECO:0000313" key="10">
    <source>
        <dbReference type="Proteomes" id="UP000219669"/>
    </source>
</evidence>
<evidence type="ECO:0000256" key="5">
    <source>
        <dbReference type="ARBA" id="ARBA00022692"/>
    </source>
</evidence>
<evidence type="ECO:0000313" key="9">
    <source>
        <dbReference type="EMBL" id="SOD66220.1"/>
    </source>
</evidence>
<feature type="transmembrane region" description="Helical" evidence="8">
    <location>
        <begin position="479"/>
        <end position="499"/>
    </location>
</feature>
<evidence type="ECO:0000256" key="2">
    <source>
        <dbReference type="ARBA" id="ARBA00005658"/>
    </source>
</evidence>
<dbReference type="Proteomes" id="UP000219669">
    <property type="component" value="Unassembled WGS sequence"/>
</dbReference>
<dbReference type="GO" id="GO:0022857">
    <property type="term" value="F:transmembrane transporter activity"/>
    <property type="evidence" value="ECO:0007669"/>
    <property type="project" value="InterPro"/>
</dbReference>
<dbReference type="RefSeq" id="WP_097113626.1">
    <property type="nucleotide sequence ID" value="NZ_CP083931.1"/>
</dbReference>
<reference evidence="9 10" key="1">
    <citation type="submission" date="2017-09" db="EMBL/GenBank/DDBJ databases">
        <authorList>
            <person name="Ehlers B."/>
            <person name="Leendertz F.H."/>
        </authorList>
    </citation>
    <scope>NUCLEOTIDE SEQUENCE [LARGE SCALE GENOMIC DNA]</scope>
    <source>
        <strain evidence="9 10">DSM 16848</strain>
    </source>
</reference>
<dbReference type="EMBL" id="OCNF01000003">
    <property type="protein sequence ID" value="SOD66220.1"/>
    <property type="molecule type" value="Genomic_DNA"/>
</dbReference>
<keyword evidence="10" id="KW-1185">Reference proteome</keyword>
<feature type="transmembrane region" description="Helical" evidence="8">
    <location>
        <begin position="97"/>
        <end position="118"/>
    </location>
</feature>
<evidence type="ECO:0000256" key="4">
    <source>
        <dbReference type="ARBA" id="ARBA00022475"/>
    </source>
</evidence>
<dbReference type="PANTHER" id="PTHR30047">
    <property type="entry name" value="HIGH-AFFINITY CHOLINE TRANSPORT PROTEIN-RELATED"/>
    <property type="match status" value="1"/>
</dbReference>